<dbReference type="EMBL" id="KZ293690">
    <property type="protein sequence ID" value="PBK85505.1"/>
    <property type="molecule type" value="Genomic_DNA"/>
</dbReference>
<gene>
    <name evidence="1" type="ORF">ARMGADRAFT_854191</name>
</gene>
<proteinExistence type="predicted"/>
<evidence type="ECO:0000313" key="1">
    <source>
        <dbReference type="EMBL" id="PBK85505.1"/>
    </source>
</evidence>
<keyword evidence="2" id="KW-1185">Reference proteome</keyword>
<sequence>LVLPAASTNVEHVFSYSGLIVSKHWHNLSVESTCANVVLKSWSKIDGIIPQKELIKHFNEK</sequence>
<dbReference type="InParanoid" id="A0A2H3CR39"/>
<dbReference type="OMA" id="LIVSKHW"/>
<dbReference type="AlphaFoldDB" id="A0A2H3CR39"/>
<evidence type="ECO:0000313" key="2">
    <source>
        <dbReference type="Proteomes" id="UP000217790"/>
    </source>
</evidence>
<organism evidence="1 2">
    <name type="scientific">Armillaria gallica</name>
    <name type="common">Bulbous honey fungus</name>
    <name type="synonym">Armillaria bulbosa</name>
    <dbReference type="NCBI Taxonomy" id="47427"/>
    <lineage>
        <taxon>Eukaryota</taxon>
        <taxon>Fungi</taxon>
        <taxon>Dikarya</taxon>
        <taxon>Basidiomycota</taxon>
        <taxon>Agaricomycotina</taxon>
        <taxon>Agaricomycetes</taxon>
        <taxon>Agaricomycetidae</taxon>
        <taxon>Agaricales</taxon>
        <taxon>Marasmiineae</taxon>
        <taxon>Physalacriaceae</taxon>
        <taxon>Armillaria</taxon>
    </lineage>
</organism>
<feature type="non-terminal residue" evidence="1">
    <location>
        <position position="1"/>
    </location>
</feature>
<evidence type="ECO:0008006" key="3">
    <source>
        <dbReference type="Google" id="ProtNLM"/>
    </source>
</evidence>
<dbReference type="OrthoDB" id="1715602at2759"/>
<feature type="non-terminal residue" evidence="1">
    <location>
        <position position="61"/>
    </location>
</feature>
<reference evidence="2" key="1">
    <citation type="journal article" date="2017" name="Nat. Ecol. Evol.">
        <title>Genome expansion and lineage-specific genetic innovations in the forest pathogenic fungi Armillaria.</title>
        <authorList>
            <person name="Sipos G."/>
            <person name="Prasanna A.N."/>
            <person name="Walter M.C."/>
            <person name="O'Connor E."/>
            <person name="Balint B."/>
            <person name="Krizsan K."/>
            <person name="Kiss B."/>
            <person name="Hess J."/>
            <person name="Varga T."/>
            <person name="Slot J."/>
            <person name="Riley R."/>
            <person name="Boka B."/>
            <person name="Rigling D."/>
            <person name="Barry K."/>
            <person name="Lee J."/>
            <person name="Mihaltcheva S."/>
            <person name="LaButti K."/>
            <person name="Lipzen A."/>
            <person name="Waldron R."/>
            <person name="Moloney N.M."/>
            <person name="Sperisen C."/>
            <person name="Kredics L."/>
            <person name="Vagvoelgyi C."/>
            <person name="Patrignani A."/>
            <person name="Fitzpatrick D."/>
            <person name="Nagy I."/>
            <person name="Doyle S."/>
            <person name="Anderson J.B."/>
            <person name="Grigoriev I.V."/>
            <person name="Gueldener U."/>
            <person name="Muensterkoetter M."/>
            <person name="Nagy L.G."/>
        </authorList>
    </citation>
    <scope>NUCLEOTIDE SEQUENCE [LARGE SCALE GENOMIC DNA]</scope>
    <source>
        <strain evidence="2">Ar21-2</strain>
    </source>
</reference>
<accession>A0A2H3CR39</accession>
<dbReference type="Proteomes" id="UP000217790">
    <property type="component" value="Unassembled WGS sequence"/>
</dbReference>
<protein>
    <recommendedName>
        <fullName evidence="3">HAT C-terminal dimerisation domain-containing protein</fullName>
    </recommendedName>
</protein>
<name>A0A2H3CR39_ARMGA</name>